<keyword evidence="2" id="KW-1185">Reference proteome</keyword>
<accession>A0A4Y2T3H7</accession>
<gene>
    <name evidence="1" type="ORF">AVEN_81727_1</name>
</gene>
<evidence type="ECO:0000313" key="2">
    <source>
        <dbReference type="Proteomes" id="UP000499080"/>
    </source>
</evidence>
<proteinExistence type="predicted"/>
<protein>
    <submittedName>
        <fullName evidence="1">Uncharacterized protein</fullName>
    </submittedName>
</protein>
<dbReference type="EMBL" id="BGPR01025244">
    <property type="protein sequence ID" value="GBN93989.1"/>
    <property type="molecule type" value="Genomic_DNA"/>
</dbReference>
<organism evidence="1 2">
    <name type="scientific">Araneus ventricosus</name>
    <name type="common">Orbweaver spider</name>
    <name type="synonym">Epeira ventricosa</name>
    <dbReference type="NCBI Taxonomy" id="182803"/>
    <lineage>
        <taxon>Eukaryota</taxon>
        <taxon>Metazoa</taxon>
        <taxon>Ecdysozoa</taxon>
        <taxon>Arthropoda</taxon>
        <taxon>Chelicerata</taxon>
        <taxon>Arachnida</taxon>
        <taxon>Araneae</taxon>
        <taxon>Araneomorphae</taxon>
        <taxon>Entelegynae</taxon>
        <taxon>Araneoidea</taxon>
        <taxon>Araneidae</taxon>
        <taxon>Araneus</taxon>
    </lineage>
</organism>
<comment type="caution">
    <text evidence="1">The sequence shown here is derived from an EMBL/GenBank/DDBJ whole genome shotgun (WGS) entry which is preliminary data.</text>
</comment>
<sequence>MRWKPSYGIYGSFGGNESVAVLACRCRGVRLYLENLVGGPQNLSLILKLSKYIDQQPCLIEALTNTYVPFRPTNVNVDRIVSLMSTDWSEVKIDCQWEQLMQFLMSL</sequence>
<reference evidence="1 2" key="1">
    <citation type="journal article" date="2019" name="Sci. Rep.">
        <title>Orb-weaving spider Araneus ventricosus genome elucidates the spidroin gene catalogue.</title>
        <authorList>
            <person name="Kono N."/>
            <person name="Nakamura H."/>
            <person name="Ohtoshi R."/>
            <person name="Moran D.A.P."/>
            <person name="Shinohara A."/>
            <person name="Yoshida Y."/>
            <person name="Fujiwara M."/>
            <person name="Mori M."/>
            <person name="Tomita M."/>
            <person name="Arakawa K."/>
        </authorList>
    </citation>
    <scope>NUCLEOTIDE SEQUENCE [LARGE SCALE GENOMIC DNA]</scope>
</reference>
<dbReference type="AlphaFoldDB" id="A0A4Y2T3H7"/>
<name>A0A4Y2T3H7_ARAVE</name>
<dbReference type="Proteomes" id="UP000499080">
    <property type="component" value="Unassembled WGS sequence"/>
</dbReference>
<evidence type="ECO:0000313" key="1">
    <source>
        <dbReference type="EMBL" id="GBN93989.1"/>
    </source>
</evidence>